<dbReference type="EMBL" id="JAVDTR010000005">
    <property type="protein sequence ID" value="MDR6723617.1"/>
    <property type="molecule type" value="Genomic_DNA"/>
</dbReference>
<dbReference type="RefSeq" id="WP_310138997.1">
    <property type="nucleotide sequence ID" value="NZ_JAVDTR010000005.1"/>
</dbReference>
<dbReference type="SUPFAM" id="SSF55729">
    <property type="entry name" value="Acyl-CoA N-acyltransferases (Nat)"/>
    <property type="match status" value="1"/>
</dbReference>
<dbReference type="InterPro" id="IPR016181">
    <property type="entry name" value="Acyl_CoA_acyltransferase"/>
</dbReference>
<evidence type="ECO:0000313" key="2">
    <source>
        <dbReference type="EMBL" id="MDR6723617.1"/>
    </source>
</evidence>
<dbReference type="Gene3D" id="3.40.630.30">
    <property type="match status" value="1"/>
</dbReference>
<dbReference type="Proteomes" id="UP001254832">
    <property type="component" value="Unassembled WGS sequence"/>
</dbReference>
<protein>
    <submittedName>
        <fullName evidence="2">Acetyltransferase</fullName>
    </submittedName>
</protein>
<organism evidence="2 3">
    <name type="scientific">Paenibacillus amylolyticus</name>
    <dbReference type="NCBI Taxonomy" id="1451"/>
    <lineage>
        <taxon>Bacteria</taxon>
        <taxon>Bacillati</taxon>
        <taxon>Bacillota</taxon>
        <taxon>Bacilli</taxon>
        <taxon>Bacillales</taxon>
        <taxon>Paenibacillaceae</taxon>
        <taxon>Paenibacillus</taxon>
    </lineage>
</organism>
<feature type="domain" description="N-acetyltransferase" evidence="1">
    <location>
        <begin position="2"/>
        <end position="163"/>
    </location>
</feature>
<comment type="caution">
    <text evidence="2">The sequence shown here is derived from an EMBL/GenBank/DDBJ whole genome shotgun (WGS) entry which is preliminary data.</text>
</comment>
<dbReference type="InterPro" id="IPR000182">
    <property type="entry name" value="GNAT_dom"/>
</dbReference>
<evidence type="ECO:0000313" key="3">
    <source>
        <dbReference type="Proteomes" id="UP001254832"/>
    </source>
</evidence>
<evidence type="ECO:0000259" key="1">
    <source>
        <dbReference type="PROSITE" id="PS51186"/>
    </source>
</evidence>
<proteinExistence type="predicted"/>
<accession>A0AAP5H0N3</accession>
<gene>
    <name evidence="2" type="ORF">J2W91_002079</name>
</gene>
<sequence>MLEVLQVPYEDKSLLSNLIQFYRYDSSEFDQNELTNHGVYLYKYLDHQWTDEYRKPFYIKVDGELAGFVLVLKDIPKDYVKVSTAVQTNIISDFFIMRKFRNKGYGQQTANFIFNTFRGAWEVRQTPQNKPANLFWKKVINDFTEGDYEEFILDNERWKGPVQVFENKD</sequence>
<name>A0AAP5H0N3_PAEAM</name>
<dbReference type="PROSITE" id="PS51186">
    <property type="entry name" value="GNAT"/>
    <property type="match status" value="1"/>
</dbReference>
<dbReference type="AlphaFoldDB" id="A0AAP5H0N3"/>
<reference evidence="2" key="1">
    <citation type="submission" date="2023-07" db="EMBL/GenBank/DDBJ databases">
        <title>Sorghum-associated microbial communities from plants grown in Nebraska, USA.</title>
        <authorList>
            <person name="Schachtman D."/>
        </authorList>
    </citation>
    <scope>NUCLEOTIDE SEQUENCE</scope>
    <source>
        <strain evidence="2">BE80</strain>
    </source>
</reference>
<dbReference type="Pfam" id="PF00583">
    <property type="entry name" value="Acetyltransf_1"/>
    <property type="match status" value="1"/>
</dbReference>
<dbReference type="GO" id="GO:0016747">
    <property type="term" value="F:acyltransferase activity, transferring groups other than amino-acyl groups"/>
    <property type="evidence" value="ECO:0007669"/>
    <property type="project" value="InterPro"/>
</dbReference>